<dbReference type="STRING" id="1533.SAMN05443638_1315"/>
<dbReference type="RefSeq" id="WP_072897401.1">
    <property type="nucleotide sequence ID" value="NZ_FQVM01000031.1"/>
</dbReference>
<dbReference type="GO" id="GO:0006508">
    <property type="term" value="P:proteolysis"/>
    <property type="evidence" value="ECO:0007669"/>
    <property type="project" value="InterPro"/>
</dbReference>
<dbReference type="Gene3D" id="3.30.830.10">
    <property type="entry name" value="Metalloenzyme, LuxS/M16 peptidase-like"/>
    <property type="match status" value="2"/>
</dbReference>
<protein>
    <submittedName>
        <fullName evidence="5">Predicted Zn-dependent peptidase</fullName>
    </submittedName>
</protein>
<dbReference type="InterPro" id="IPR050361">
    <property type="entry name" value="MPP/UQCRC_Complex"/>
</dbReference>
<evidence type="ECO:0000256" key="1">
    <source>
        <dbReference type="ARBA" id="ARBA00007261"/>
    </source>
</evidence>
<evidence type="ECO:0000259" key="3">
    <source>
        <dbReference type="Pfam" id="PF00675"/>
    </source>
</evidence>
<dbReference type="Pfam" id="PF00675">
    <property type="entry name" value="Peptidase_M16"/>
    <property type="match status" value="1"/>
</dbReference>
<dbReference type="InterPro" id="IPR011249">
    <property type="entry name" value="Metalloenz_LuxS/M16"/>
</dbReference>
<evidence type="ECO:0000313" key="6">
    <source>
        <dbReference type="Proteomes" id="UP000184035"/>
    </source>
</evidence>
<dbReference type="InterPro" id="IPR011765">
    <property type="entry name" value="Pept_M16_N"/>
</dbReference>
<keyword evidence="6" id="KW-1185">Reference proteome</keyword>
<dbReference type="PANTHER" id="PTHR11851">
    <property type="entry name" value="METALLOPROTEASE"/>
    <property type="match status" value="1"/>
</dbReference>
<dbReference type="GO" id="GO:0004222">
    <property type="term" value="F:metalloendopeptidase activity"/>
    <property type="evidence" value="ECO:0007669"/>
    <property type="project" value="InterPro"/>
</dbReference>
<proteinExistence type="inferred from homology"/>
<dbReference type="GO" id="GO:0046872">
    <property type="term" value="F:metal ion binding"/>
    <property type="evidence" value="ECO:0007669"/>
    <property type="project" value="InterPro"/>
</dbReference>
<evidence type="ECO:0000313" key="5">
    <source>
        <dbReference type="EMBL" id="SHF08309.1"/>
    </source>
</evidence>
<dbReference type="OrthoDB" id="9811314at2"/>
<feature type="domain" description="Peptidase M16 C-terminal" evidence="4">
    <location>
        <begin position="171"/>
        <end position="339"/>
    </location>
</feature>
<sequence length="420" mass="48265">MYKCNIDSKITKLKNGLEVITVKKDTQLSSFNIGIKVGSLNEGDNEKGIAHFIEHMLFKGTKTKNNEELNNLLENLGGEYNAYTDYTTTVYSITSLEEEIIKGISLIGDMIINPSFPEEEIEKERGVILAEIKSSKDDVEDLSFTRVNEVAFNKSNLRYEVSGTEESVSSFKREDLIKFYKEYYNPDNSLISFVSSLEHEEAIKVIENVFGIWKGTTKEKEKIINEKNIPLKVTTYKGHIEQCTIVYLYTFYGLTKDKELPFKILNHKFGESSNSILFRELRENRGLAYDVYTHMDMTNDVKTLYIYTAVAEENVYEAIEAIDSCIEKMKREEVGFDDNTLSLMKKVHKTAVISTIEDSSELGSYVLNQYLEGQDIKEFIDDMENLNKISTKDIYKIGREILNNPTIHILRPKKEEEGNE</sequence>
<dbReference type="SUPFAM" id="SSF63411">
    <property type="entry name" value="LuxS/MPP-like metallohydrolase"/>
    <property type="match status" value="2"/>
</dbReference>
<name>A0A1M4YR33_9CLOT</name>
<comment type="similarity">
    <text evidence="1 2">Belongs to the peptidase M16 family.</text>
</comment>
<evidence type="ECO:0000256" key="2">
    <source>
        <dbReference type="RuleBase" id="RU004447"/>
    </source>
</evidence>
<dbReference type="EMBL" id="FQVM01000031">
    <property type="protein sequence ID" value="SHF08309.1"/>
    <property type="molecule type" value="Genomic_DNA"/>
</dbReference>
<dbReference type="PANTHER" id="PTHR11851:SF49">
    <property type="entry name" value="MITOCHONDRIAL-PROCESSING PEPTIDASE SUBUNIT ALPHA"/>
    <property type="match status" value="1"/>
</dbReference>
<accession>A0A1M4YR33</accession>
<dbReference type="AlphaFoldDB" id="A0A1M4YR33"/>
<evidence type="ECO:0000259" key="4">
    <source>
        <dbReference type="Pfam" id="PF05193"/>
    </source>
</evidence>
<dbReference type="Proteomes" id="UP000184035">
    <property type="component" value="Unassembled WGS sequence"/>
</dbReference>
<organism evidence="5 6">
    <name type="scientific">Clostridium fallax</name>
    <dbReference type="NCBI Taxonomy" id="1533"/>
    <lineage>
        <taxon>Bacteria</taxon>
        <taxon>Bacillati</taxon>
        <taxon>Bacillota</taxon>
        <taxon>Clostridia</taxon>
        <taxon>Eubacteriales</taxon>
        <taxon>Clostridiaceae</taxon>
        <taxon>Clostridium</taxon>
    </lineage>
</organism>
<reference evidence="5 6" key="1">
    <citation type="submission" date="2016-11" db="EMBL/GenBank/DDBJ databases">
        <authorList>
            <person name="Jaros S."/>
            <person name="Januszkiewicz K."/>
            <person name="Wedrychowicz H."/>
        </authorList>
    </citation>
    <scope>NUCLEOTIDE SEQUENCE [LARGE SCALE GENOMIC DNA]</scope>
    <source>
        <strain evidence="5 6">DSM 2631</strain>
    </source>
</reference>
<feature type="domain" description="Peptidase M16 N-terminal" evidence="3">
    <location>
        <begin position="19"/>
        <end position="164"/>
    </location>
</feature>
<dbReference type="InterPro" id="IPR007863">
    <property type="entry name" value="Peptidase_M16_C"/>
</dbReference>
<dbReference type="PROSITE" id="PS00143">
    <property type="entry name" value="INSULINASE"/>
    <property type="match status" value="1"/>
</dbReference>
<gene>
    <name evidence="5" type="ORF">SAMN05443638_1315</name>
</gene>
<dbReference type="Pfam" id="PF05193">
    <property type="entry name" value="Peptidase_M16_C"/>
    <property type="match status" value="1"/>
</dbReference>
<dbReference type="InterPro" id="IPR001431">
    <property type="entry name" value="Pept_M16_Zn_BS"/>
</dbReference>